<proteinExistence type="inferred from homology"/>
<dbReference type="CDD" id="cd06261">
    <property type="entry name" value="TM_PBP2"/>
    <property type="match status" value="1"/>
</dbReference>
<dbReference type="InterPro" id="IPR035906">
    <property type="entry name" value="MetI-like_sf"/>
</dbReference>
<gene>
    <name evidence="9" type="ORF">GCM10022377_17840</name>
</gene>
<dbReference type="SUPFAM" id="SSF161098">
    <property type="entry name" value="MetI-like"/>
    <property type="match status" value="1"/>
</dbReference>
<sequence>MTEQISSPRNAKDDGSLMAAPAQNKDLTLTPDLAGEGKVDNLPEPHVYRPSTGSRIRAVVKHIVMIASALLMIYPLLWMLVSSLRPNDEIFRSPGLLLKSFEIENYASGWDALSHPFSHFLINSAIVVLGCIIGNLVSCSMAAYAFARLDFRFKKLMFALMLMTIMLPIHVIIVPQYIMFSQIGWVNTFWPIIVPKLLATDAFFIFLMVQFIRGIPKDMDEAARIDGAGHARTFLQVILPLMVPALATTAIFTFIWTWSDFFTSLIYLTSPEKYTVPVALSAFIDSTGESNWGALFAMSIVTLVPVFIAFLIGQKFLIKGIATTGIK</sequence>
<protein>
    <submittedName>
        <fullName evidence="9">Carbohydrate ABC transporter permease</fullName>
    </submittedName>
</protein>
<evidence type="ECO:0000256" key="7">
    <source>
        <dbReference type="RuleBase" id="RU363032"/>
    </source>
</evidence>
<keyword evidence="3" id="KW-1003">Cell membrane</keyword>
<comment type="subcellular location">
    <subcellularLocation>
        <location evidence="1 7">Cell membrane</location>
        <topology evidence="1 7">Multi-pass membrane protein</topology>
    </subcellularLocation>
</comment>
<accession>A0ABP7DKM9</accession>
<dbReference type="PROSITE" id="PS50928">
    <property type="entry name" value="ABC_TM1"/>
    <property type="match status" value="1"/>
</dbReference>
<reference evidence="10" key="1">
    <citation type="journal article" date="2019" name="Int. J. Syst. Evol. Microbiol.">
        <title>The Global Catalogue of Microorganisms (GCM) 10K type strain sequencing project: providing services to taxonomists for standard genome sequencing and annotation.</title>
        <authorList>
            <consortium name="The Broad Institute Genomics Platform"/>
            <consortium name="The Broad Institute Genome Sequencing Center for Infectious Disease"/>
            <person name="Wu L."/>
            <person name="Ma J."/>
        </authorList>
    </citation>
    <scope>NUCLEOTIDE SEQUENCE [LARGE SCALE GENOMIC DNA]</scope>
    <source>
        <strain evidence="10">JCM 16961</strain>
    </source>
</reference>
<feature type="transmembrane region" description="Helical" evidence="7">
    <location>
        <begin position="292"/>
        <end position="312"/>
    </location>
</feature>
<feature type="transmembrane region" description="Helical" evidence="7">
    <location>
        <begin position="158"/>
        <end position="178"/>
    </location>
</feature>
<evidence type="ECO:0000256" key="1">
    <source>
        <dbReference type="ARBA" id="ARBA00004651"/>
    </source>
</evidence>
<dbReference type="Gene3D" id="1.10.3720.10">
    <property type="entry name" value="MetI-like"/>
    <property type="match status" value="1"/>
</dbReference>
<comment type="similarity">
    <text evidence="7">Belongs to the binding-protein-dependent transport system permease family.</text>
</comment>
<keyword evidence="4 7" id="KW-0812">Transmembrane</keyword>
<dbReference type="Pfam" id="PF00528">
    <property type="entry name" value="BPD_transp_1"/>
    <property type="match status" value="1"/>
</dbReference>
<evidence type="ECO:0000256" key="4">
    <source>
        <dbReference type="ARBA" id="ARBA00022692"/>
    </source>
</evidence>
<dbReference type="PANTHER" id="PTHR43744:SF6">
    <property type="entry name" value="ABC TRANSPORTER PERMEASE PROTEIN YESQ-RELATED"/>
    <property type="match status" value="1"/>
</dbReference>
<feature type="transmembrane region" description="Helical" evidence="7">
    <location>
        <begin position="120"/>
        <end position="146"/>
    </location>
</feature>
<dbReference type="Proteomes" id="UP001501536">
    <property type="component" value="Unassembled WGS sequence"/>
</dbReference>
<evidence type="ECO:0000256" key="5">
    <source>
        <dbReference type="ARBA" id="ARBA00022989"/>
    </source>
</evidence>
<comment type="caution">
    <text evidence="9">The sequence shown here is derived from an EMBL/GenBank/DDBJ whole genome shotgun (WGS) entry which is preliminary data.</text>
</comment>
<evidence type="ECO:0000256" key="3">
    <source>
        <dbReference type="ARBA" id="ARBA00022475"/>
    </source>
</evidence>
<keyword evidence="5 7" id="KW-1133">Transmembrane helix</keyword>
<evidence type="ECO:0000256" key="2">
    <source>
        <dbReference type="ARBA" id="ARBA00022448"/>
    </source>
</evidence>
<dbReference type="PANTHER" id="PTHR43744">
    <property type="entry name" value="ABC TRANSPORTER PERMEASE PROTEIN MG189-RELATED-RELATED"/>
    <property type="match status" value="1"/>
</dbReference>
<dbReference type="InterPro" id="IPR000515">
    <property type="entry name" value="MetI-like"/>
</dbReference>
<dbReference type="EMBL" id="BAABCJ010000002">
    <property type="protein sequence ID" value="GAA3704620.1"/>
    <property type="molecule type" value="Genomic_DNA"/>
</dbReference>
<keyword evidence="6 7" id="KW-0472">Membrane</keyword>
<name>A0ABP7DKM9_9MICC</name>
<feature type="transmembrane region" description="Helical" evidence="7">
    <location>
        <begin position="233"/>
        <end position="258"/>
    </location>
</feature>
<feature type="transmembrane region" description="Helical" evidence="7">
    <location>
        <begin position="59"/>
        <end position="81"/>
    </location>
</feature>
<evidence type="ECO:0000313" key="10">
    <source>
        <dbReference type="Proteomes" id="UP001501536"/>
    </source>
</evidence>
<evidence type="ECO:0000313" key="9">
    <source>
        <dbReference type="EMBL" id="GAA3704620.1"/>
    </source>
</evidence>
<feature type="domain" description="ABC transmembrane type-1" evidence="8">
    <location>
        <begin position="121"/>
        <end position="313"/>
    </location>
</feature>
<evidence type="ECO:0000259" key="8">
    <source>
        <dbReference type="PROSITE" id="PS50928"/>
    </source>
</evidence>
<organism evidence="9 10">
    <name type="scientific">Zhihengliuella alba</name>
    <dbReference type="NCBI Taxonomy" id="547018"/>
    <lineage>
        <taxon>Bacteria</taxon>
        <taxon>Bacillati</taxon>
        <taxon>Actinomycetota</taxon>
        <taxon>Actinomycetes</taxon>
        <taxon>Micrococcales</taxon>
        <taxon>Micrococcaceae</taxon>
        <taxon>Zhihengliuella</taxon>
    </lineage>
</organism>
<feature type="transmembrane region" description="Helical" evidence="7">
    <location>
        <begin position="190"/>
        <end position="212"/>
    </location>
</feature>
<keyword evidence="10" id="KW-1185">Reference proteome</keyword>
<evidence type="ECO:0000256" key="6">
    <source>
        <dbReference type="ARBA" id="ARBA00023136"/>
    </source>
</evidence>
<keyword evidence="2 7" id="KW-0813">Transport</keyword>